<gene>
    <name evidence="2" type="ORF">TCNE_LOCUS5095</name>
</gene>
<evidence type="ECO:0000256" key="1">
    <source>
        <dbReference type="SAM" id="MobiDB-lite"/>
    </source>
</evidence>
<accession>A0A183U9C6</accession>
<keyword evidence="3" id="KW-1185">Reference proteome</keyword>
<name>A0A183U9C6_TOXCA</name>
<dbReference type="Proteomes" id="UP000050794">
    <property type="component" value="Unassembled WGS sequence"/>
</dbReference>
<feature type="compositionally biased region" description="Basic and acidic residues" evidence="1">
    <location>
        <begin position="55"/>
        <end position="69"/>
    </location>
</feature>
<dbReference type="WBParaSite" id="TCNE_0000509601-mRNA-1">
    <property type="protein sequence ID" value="TCNE_0000509601-mRNA-1"/>
    <property type="gene ID" value="TCNE_0000509601"/>
</dbReference>
<evidence type="ECO:0000313" key="4">
    <source>
        <dbReference type="WBParaSite" id="TCNE_0000509601-mRNA-1"/>
    </source>
</evidence>
<sequence>MATSEPPVSNAEAEAFEEELVLEMEQVVTEEELMQGLEQEENVATQNEHMEEIVVEHEEEHDGDQHDGVRYQQSNQSHPSMDAHYEEVPATTTYEPGRPVTKQKEVVSINLSPSTYVLIYDYFQAAYSDYFLLPL</sequence>
<reference evidence="2 3" key="2">
    <citation type="submission" date="2018-11" db="EMBL/GenBank/DDBJ databases">
        <authorList>
            <consortium name="Pathogen Informatics"/>
        </authorList>
    </citation>
    <scope>NUCLEOTIDE SEQUENCE [LARGE SCALE GENOMIC DNA]</scope>
</reference>
<dbReference type="AlphaFoldDB" id="A0A183U9C6"/>
<evidence type="ECO:0000313" key="3">
    <source>
        <dbReference type="Proteomes" id="UP000050794"/>
    </source>
</evidence>
<protein>
    <submittedName>
        <fullName evidence="2 4">Uncharacterized protein</fullName>
    </submittedName>
</protein>
<evidence type="ECO:0000313" key="2">
    <source>
        <dbReference type="EMBL" id="VDM34076.1"/>
    </source>
</evidence>
<dbReference type="EMBL" id="UYWY01011004">
    <property type="protein sequence ID" value="VDM34076.1"/>
    <property type="molecule type" value="Genomic_DNA"/>
</dbReference>
<organism evidence="3 4">
    <name type="scientific">Toxocara canis</name>
    <name type="common">Canine roundworm</name>
    <dbReference type="NCBI Taxonomy" id="6265"/>
    <lineage>
        <taxon>Eukaryota</taxon>
        <taxon>Metazoa</taxon>
        <taxon>Ecdysozoa</taxon>
        <taxon>Nematoda</taxon>
        <taxon>Chromadorea</taxon>
        <taxon>Rhabditida</taxon>
        <taxon>Spirurina</taxon>
        <taxon>Ascaridomorpha</taxon>
        <taxon>Ascaridoidea</taxon>
        <taxon>Toxocaridae</taxon>
        <taxon>Toxocara</taxon>
    </lineage>
</organism>
<proteinExistence type="predicted"/>
<reference evidence="4" key="1">
    <citation type="submission" date="2016-06" db="UniProtKB">
        <authorList>
            <consortium name="WormBaseParasite"/>
        </authorList>
    </citation>
    <scope>IDENTIFICATION</scope>
</reference>
<feature type="region of interest" description="Disordered" evidence="1">
    <location>
        <begin position="55"/>
        <end position="104"/>
    </location>
</feature>